<sequence length="460" mass="52026">MEEQKDKKDKKVRKDKRLSSKINSRFIALTLIAILCTMILSTTVYYDLFKKEIMRDLENYTQTLKSAGLFDDISELRNVRIKNTELRITLVAPDGTVKYDNMADLESMGKHNDRPEIEEAFEKGEGEDTRLSQTLNMSTFYYAIRLSNGCVLRVSKETSSIVSVFLKGLPSMTVIMLVLVTAVVLISRYLTKSIVRPIGQMAKDLDHIDDINAYKEIRPLIDTIREQHSDIMENAQMRQEFTANVSHELKTPLTAISGYSELIENGMATDGDVRRFATEIHRNSNRLLTLINDIIRLSELDVTENAPSMERIDLCAVARSNVDMLMLSAEKHNVTLKFSGQPSYIMGNKMMMEELVYNLTDNAIRYNKPDGTVEVTVYSYEKDHSVVMKVKDTGIGIPEGHLGLVFQRFYRVDKSRSKSTGGTGLGLAIVKHIVAQHDAKLDITSEPNVGTEITITFQSR</sequence>
<dbReference type="SUPFAM" id="SSF47384">
    <property type="entry name" value="Homodimeric domain of signal transducing histidine kinase"/>
    <property type="match status" value="1"/>
</dbReference>
<dbReference type="EC" id="2.7.13.3" evidence="3"/>
<evidence type="ECO:0000256" key="8">
    <source>
        <dbReference type="ARBA" id="ARBA00023136"/>
    </source>
</evidence>
<dbReference type="RefSeq" id="WP_186847363.1">
    <property type="nucleotide sequence ID" value="NZ_JACOOX010000002.1"/>
</dbReference>
<evidence type="ECO:0000313" key="11">
    <source>
        <dbReference type="EMBL" id="MBC5661914.1"/>
    </source>
</evidence>
<feature type="domain" description="Histidine kinase" evidence="10">
    <location>
        <begin position="244"/>
        <end position="460"/>
    </location>
</feature>
<feature type="transmembrane region" description="Helical" evidence="9">
    <location>
        <begin position="26"/>
        <end position="46"/>
    </location>
</feature>
<evidence type="ECO:0000256" key="6">
    <source>
        <dbReference type="ARBA" id="ARBA00022777"/>
    </source>
</evidence>
<dbReference type="GO" id="GO:0000155">
    <property type="term" value="F:phosphorelay sensor kinase activity"/>
    <property type="evidence" value="ECO:0007669"/>
    <property type="project" value="InterPro"/>
</dbReference>
<dbReference type="FunFam" id="3.30.565.10:FF:000006">
    <property type="entry name" value="Sensor histidine kinase WalK"/>
    <property type="match status" value="1"/>
</dbReference>
<feature type="transmembrane region" description="Helical" evidence="9">
    <location>
        <begin position="172"/>
        <end position="191"/>
    </location>
</feature>
<evidence type="ECO:0000256" key="1">
    <source>
        <dbReference type="ARBA" id="ARBA00000085"/>
    </source>
</evidence>
<dbReference type="EMBL" id="JACOOX010000002">
    <property type="protein sequence ID" value="MBC5661914.1"/>
    <property type="molecule type" value="Genomic_DNA"/>
</dbReference>
<dbReference type="InterPro" id="IPR036097">
    <property type="entry name" value="HisK_dim/P_sf"/>
</dbReference>
<dbReference type="Proteomes" id="UP000615234">
    <property type="component" value="Unassembled WGS sequence"/>
</dbReference>
<dbReference type="Gene3D" id="1.10.287.130">
    <property type="match status" value="1"/>
</dbReference>
<comment type="catalytic activity">
    <reaction evidence="1">
        <text>ATP + protein L-histidine = ADP + protein N-phospho-L-histidine.</text>
        <dbReference type="EC" id="2.7.13.3"/>
    </reaction>
</comment>
<proteinExistence type="predicted"/>
<dbReference type="InterPro" id="IPR036890">
    <property type="entry name" value="HATPase_C_sf"/>
</dbReference>
<dbReference type="Pfam" id="PF02518">
    <property type="entry name" value="HATPase_c"/>
    <property type="match status" value="1"/>
</dbReference>
<dbReference type="GO" id="GO:0005886">
    <property type="term" value="C:plasma membrane"/>
    <property type="evidence" value="ECO:0007669"/>
    <property type="project" value="TreeGrafter"/>
</dbReference>
<dbReference type="PANTHER" id="PTHR45453">
    <property type="entry name" value="PHOSPHATE REGULON SENSOR PROTEIN PHOR"/>
    <property type="match status" value="1"/>
</dbReference>
<gene>
    <name evidence="11" type="ORF">H8S09_03220</name>
</gene>
<keyword evidence="9" id="KW-1133">Transmembrane helix</keyword>
<dbReference type="GO" id="GO:0016036">
    <property type="term" value="P:cellular response to phosphate starvation"/>
    <property type="evidence" value="ECO:0007669"/>
    <property type="project" value="TreeGrafter"/>
</dbReference>
<keyword evidence="9" id="KW-0812">Transmembrane</keyword>
<dbReference type="PRINTS" id="PR00344">
    <property type="entry name" value="BCTRLSENSOR"/>
</dbReference>
<dbReference type="Pfam" id="PF00512">
    <property type="entry name" value="HisKA"/>
    <property type="match status" value="1"/>
</dbReference>
<dbReference type="Gene3D" id="3.30.565.10">
    <property type="entry name" value="Histidine kinase-like ATPase, C-terminal domain"/>
    <property type="match status" value="1"/>
</dbReference>
<evidence type="ECO:0000256" key="4">
    <source>
        <dbReference type="ARBA" id="ARBA00022553"/>
    </source>
</evidence>
<protein>
    <recommendedName>
        <fullName evidence="3">histidine kinase</fullName>
        <ecNumber evidence="3">2.7.13.3</ecNumber>
    </recommendedName>
</protein>
<keyword evidence="12" id="KW-1185">Reference proteome</keyword>
<keyword evidence="5" id="KW-0808">Transferase</keyword>
<dbReference type="GO" id="GO:0004721">
    <property type="term" value="F:phosphoprotein phosphatase activity"/>
    <property type="evidence" value="ECO:0007669"/>
    <property type="project" value="TreeGrafter"/>
</dbReference>
<dbReference type="CDD" id="cd00075">
    <property type="entry name" value="HATPase"/>
    <property type="match status" value="1"/>
</dbReference>
<evidence type="ECO:0000256" key="9">
    <source>
        <dbReference type="SAM" id="Phobius"/>
    </source>
</evidence>
<organism evidence="11 12">
    <name type="scientific">Coprococcus hominis</name>
    <name type="common">ex Liu et al. 2022</name>
    <dbReference type="NCBI Taxonomy" id="2763039"/>
    <lineage>
        <taxon>Bacteria</taxon>
        <taxon>Bacillati</taxon>
        <taxon>Bacillota</taxon>
        <taxon>Clostridia</taxon>
        <taxon>Lachnospirales</taxon>
        <taxon>Lachnospiraceae</taxon>
        <taxon>Coprococcus</taxon>
    </lineage>
</organism>
<dbReference type="SUPFAM" id="SSF55874">
    <property type="entry name" value="ATPase domain of HSP90 chaperone/DNA topoisomerase II/histidine kinase"/>
    <property type="match status" value="1"/>
</dbReference>
<keyword evidence="4" id="KW-0597">Phosphoprotein</keyword>
<dbReference type="FunFam" id="1.10.287.130:FF:000001">
    <property type="entry name" value="Two-component sensor histidine kinase"/>
    <property type="match status" value="1"/>
</dbReference>
<evidence type="ECO:0000313" key="12">
    <source>
        <dbReference type="Proteomes" id="UP000615234"/>
    </source>
</evidence>
<evidence type="ECO:0000256" key="3">
    <source>
        <dbReference type="ARBA" id="ARBA00012438"/>
    </source>
</evidence>
<dbReference type="InterPro" id="IPR004358">
    <property type="entry name" value="Sig_transdc_His_kin-like_C"/>
</dbReference>
<dbReference type="SMART" id="SM00388">
    <property type="entry name" value="HisKA"/>
    <property type="match status" value="1"/>
</dbReference>
<dbReference type="InterPro" id="IPR003594">
    <property type="entry name" value="HATPase_dom"/>
</dbReference>
<comment type="caution">
    <text evidence="11">The sequence shown here is derived from an EMBL/GenBank/DDBJ whole genome shotgun (WGS) entry which is preliminary data.</text>
</comment>
<comment type="subcellular location">
    <subcellularLocation>
        <location evidence="2">Membrane</location>
    </subcellularLocation>
</comment>
<evidence type="ECO:0000256" key="2">
    <source>
        <dbReference type="ARBA" id="ARBA00004370"/>
    </source>
</evidence>
<dbReference type="AlphaFoldDB" id="A0A8I0DT17"/>
<evidence type="ECO:0000259" key="10">
    <source>
        <dbReference type="PROSITE" id="PS50109"/>
    </source>
</evidence>
<dbReference type="InterPro" id="IPR050351">
    <property type="entry name" value="BphY/WalK/GraS-like"/>
</dbReference>
<evidence type="ECO:0000256" key="7">
    <source>
        <dbReference type="ARBA" id="ARBA00023012"/>
    </source>
</evidence>
<dbReference type="CDD" id="cd00082">
    <property type="entry name" value="HisKA"/>
    <property type="match status" value="1"/>
</dbReference>
<dbReference type="SMART" id="SM00387">
    <property type="entry name" value="HATPase_c"/>
    <property type="match status" value="1"/>
</dbReference>
<reference evidence="11 12" key="1">
    <citation type="submission" date="2020-08" db="EMBL/GenBank/DDBJ databases">
        <title>Genome public.</title>
        <authorList>
            <person name="Liu C."/>
            <person name="Sun Q."/>
        </authorList>
    </citation>
    <scope>NUCLEOTIDE SEQUENCE [LARGE SCALE GENOMIC DNA]</scope>
    <source>
        <strain evidence="11 12">NSJ-10</strain>
    </source>
</reference>
<dbReference type="InterPro" id="IPR005467">
    <property type="entry name" value="His_kinase_dom"/>
</dbReference>
<keyword evidence="7" id="KW-0902">Two-component regulatory system</keyword>
<dbReference type="InterPro" id="IPR003661">
    <property type="entry name" value="HisK_dim/P_dom"/>
</dbReference>
<evidence type="ECO:0000256" key="5">
    <source>
        <dbReference type="ARBA" id="ARBA00022679"/>
    </source>
</evidence>
<dbReference type="PROSITE" id="PS50109">
    <property type="entry name" value="HIS_KIN"/>
    <property type="match status" value="1"/>
</dbReference>
<keyword evidence="8 9" id="KW-0472">Membrane</keyword>
<name>A0A8I0DT17_9FIRM</name>
<dbReference type="PANTHER" id="PTHR45453:SF1">
    <property type="entry name" value="PHOSPHATE REGULON SENSOR PROTEIN PHOR"/>
    <property type="match status" value="1"/>
</dbReference>
<keyword evidence="6 11" id="KW-0418">Kinase</keyword>
<accession>A0A8I0DT17</accession>